<evidence type="ECO:0008006" key="4">
    <source>
        <dbReference type="Google" id="ProtNLM"/>
    </source>
</evidence>
<dbReference type="OrthoDB" id="299775at2759"/>
<feature type="compositionally biased region" description="Basic and acidic residues" evidence="1">
    <location>
        <begin position="56"/>
        <end position="65"/>
    </location>
</feature>
<feature type="region of interest" description="Disordered" evidence="1">
    <location>
        <begin position="117"/>
        <end position="154"/>
    </location>
</feature>
<keyword evidence="3" id="KW-1185">Reference proteome</keyword>
<sequence>MQKEKEEVQSPDPLNKSQSNSKSRLNSEQSSQNLNSPKEIKSQENPSKEISQINSIEKEHLHVEQEQELNQEQQLLKEERDQVPQQIVQQNKGQDQNQNRKSLASLRKQRISILNNAHRFKGKDQKVSQTSFTSFTSLSPDSPDTQGNKRQSKMQLTQRQLELEELEKLEKKDEAQRVKLIEWLKTEFMFKQIHPFDLFTAFDDTSTEFQLRQSELEQAFKYLNIDVGEDNYRILNKYYKVKDAISTLRLCYHIVEDLPELMFMTINHIIIKYRILIEIFFDEITQSEKLFTSDSLKLLNKEFEWGFEEKQMSVAHNLMTDYGNTSINLQLFKQKLQSCPQAIDSKLNNEMYQSIVNMIIQNDSIVTFSLLLQDQDQASSGEVALYIFTDILSMYIDRALSRIELNAIRIFLQVERDEEVVTYNKLLTDALKIIEDQKTIRQQQSAKIQKFQLQLMQLYFNSIDNVSQLQEQYFKDKNKMTREQFIKQTFQITNGKIDKESANYIYQMILESKLDQKNIMVNDLEFDQFMKKKKQELSIQEKADQINSPLNQEQFRELYELQKNLNKKSLQRLSVQIIQSPKSSDKSNQNSPEKSDLKRVSFKKFPDQKEVQQDQEIKQEEKALISTQQLKLDVYQYFEDLDTIQLKYLTQQQMFFGLLKVGILIKGQTLMQQKSYDFGGFEKFVLLQMKTFYNSQKLIYQLKQEFDQYKDSETDVVNMQQLKQLFEKVNLNVKFEDVIFIYQTLDRQRSGYIKLEDFFYLIHQHPLIDYRLNELLFRMKGYYENSLRAQRVFYQKMPFNYIRPFTIKANPPSYSFRFRPNVLGKFEVEQKGKAWNVYKIKILSGEGIPSPEEKKNCFRREVIVGIYDKFYKEFIENTVIVKAKYQMENEDIWEFPSRNRNNGFFLNCERQNNDLHLVLIFELISYYLENGVVQKVSCGFVEIPISHIIQQGTFDLALKGGFIEQEIAINRSDIRCRRGGFANIVAKLKGEIQPHLTISSTKRSRRPGLLIELETMAPLCLCHRNMTQIIYAYKRFSRDILEEEGDVHIQSLNMFLFSLDCPYINNRICKLWIRTIKGKMIGKEKNVFSILIGQLQKLMKMKSFNFNPYSPQEIFPPDVGRVKKDVVKSVLLNTEFLIDSSFENKLNLPGDKILDEQIQKYGEIQEQGVFDNEQNPFDPYKNGLNLKGYEPYVEQIQ</sequence>
<feature type="compositionally biased region" description="Polar residues" evidence="1">
    <location>
        <begin position="579"/>
        <end position="592"/>
    </location>
</feature>
<feature type="compositionally biased region" description="Polar residues" evidence="1">
    <location>
        <begin position="83"/>
        <end position="102"/>
    </location>
</feature>
<dbReference type="AlphaFoldDB" id="A0A8S1R1E0"/>
<dbReference type="PANTHER" id="PTHR48147">
    <property type="entry name" value="PROTEIN CBG23787"/>
    <property type="match status" value="1"/>
</dbReference>
<feature type="compositionally biased region" description="Polar residues" evidence="1">
    <location>
        <begin position="43"/>
        <end position="55"/>
    </location>
</feature>
<gene>
    <name evidence="2" type="ORF">PSON_ATCC_30995.1.T1300045</name>
</gene>
<feature type="region of interest" description="Disordered" evidence="1">
    <location>
        <begin position="1"/>
        <end position="102"/>
    </location>
</feature>
<feature type="compositionally biased region" description="Low complexity" evidence="1">
    <location>
        <begin position="128"/>
        <end position="145"/>
    </location>
</feature>
<evidence type="ECO:0000313" key="3">
    <source>
        <dbReference type="Proteomes" id="UP000692954"/>
    </source>
</evidence>
<feature type="compositionally biased region" description="Low complexity" evidence="1">
    <location>
        <begin position="23"/>
        <end position="36"/>
    </location>
</feature>
<dbReference type="Proteomes" id="UP000692954">
    <property type="component" value="Unassembled WGS sequence"/>
</dbReference>
<proteinExistence type="predicted"/>
<dbReference type="PANTHER" id="PTHR48147:SF3">
    <property type="entry name" value="MYELIN TRANSCRIPTION FACTOR 1-LIKE PROTEIN"/>
    <property type="match status" value="1"/>
</dbReference>
<accession>A0A8S1R1E0</accession>
<name>A0A8S1R1E0_9CILI</name>
<evidence type="ECO:0000256" key="1">
    <source>
        <dbReference type="SAM" id="MobiDB-lite"/>
    </source>
</evidence>
<evidence type="ECO:0000313" key="2">
    <source>
        <dbReference type="EMBL" id="CAD8121117.1"/>
    </source>
</evidence>
<organism evidence="2 3">
    <name type="scientific">Paramecium sonneborni</name>
    <dbReference type="NCBI Taxonomy" id="65129"/>
    <lineage>
        <taxon>Eukaryota</taxon>
        <taxon>Sar</taxon>
        <taxon>Alveolata</taxon>
        <taxon>Ciliophora</taxon>
        <taxon>Intramacronucleata</taxon>
        <taxon>Oligohymenophorea</taxon>
        <taxon>Peniculida</taxon>
        <taxon>Parameciidae</taxon>
        <taxon>Paramecium</taxon>
    </lineage>
</organism>
<dbReference type="EMBL" id="CAJJDN010000130">
    <property type="protein sequence ID" value="CAD8121117.1"/>
    <property type="molecule type" value="Genomic_DNA"/>
</dbReference>
<feature type="region of interest" description="Disordered" evidence="1">
    <location>
        <begin position="579"/>
        <end position="599"/>
    </location>
</feature>
<reference evidence="2" key="1">
    <citation type="submission" date="2021-01" db="EMBL/GenBank/DDBJ databases">
        <authorList>
            <consortium name="Genoscope - CEA"/>
            <person name="William W."/>
        </authorList>
    </citation>
    <scope>NUCLEOTIDE SEQUENCE</scope>
</reference>
<protein>
    <recommendedName>
        <fullName evidence="4">EF-hand domain-containing protein</fullName>
    </recommendedName>
</protein>
<comment type="caution">
    <text evidence="2">The sequence shown here is derived from an EMBL/GenBank/DDBJ whole genome shotgun (WGS) entry which is preliminary data.</text>
</comment>